<comment type="caution">
    <text evidence="4">The sequence shown here is derived from an EMBL/GenBank/DDBJ whole genome shotgun (WGS) entry which is preliminary data.</text>
</comment>
<keyword evidence="5" id="KW-1185">Reference proteome</keyword>
<evidence type="ECO:0000259" key="3">
    <source>
        <dbReference type="Pfam" id="PF00884"/>
    </source>
</evidence>
<organism evidence="4 5">
    <name type="scientific">Paenibacillus hemerocallicola</name>
    <dbReference type="NCBI Taxonomy" id="1172614"/>
    <lineage>
        <taxon>Bacteria</taxon>
        <taxon>Bacillati</taxon>
        <taxon>Bacillota</taxon>
        <taxon>Bacilli</taxon>
        <taxon>Bacillales</taxon>
        <taxon>Paenibacillaceae</taxon>
        <taxon>Paenibacillus</taxon>
    </lineage>
</organism>
<dbReference type="AlphaFoldDB" id="A0A5C4SZ50"/>
<dbReference type="InterPro" id="IPR017850">
    <property type="entry name" value="Alkaline_phosphatase_core_sf"/>
</dbReference>
<evidence type="ECO:0000313" key="5">
    <source>
        <dbReference type="Proteomes" id="UP000307943"/>
    </source>
</evidence>
<gene>
    <name evidence="4" type="ORF">FE784_36305</name>
</gene>
<accession>A0A5C4SZ50</accession>
<dbReference type="RefSeq" id="WP_139607137.1">
    <property type="nucleotide sequence ID" value="NZ_VDCQ01000086.1"/>
</dbReference>
<keyword evidence="2 4" id="KW-0378">Hydrolase</keyword>
<keyword evidence="1" id="KW-0479">Metal-binding</keyword>
<dbReference type="GO" id="GO:0046872">
    <property type="term" value="F:metal ion binding"/>
    <property type="evidence" value="ECO:0007669"/>
    <property type="project" value="UniProtKB-KW"/>
</dbReference>
<dbReference type="PANTHER" id="PTHR45953">
    <property type="entry name" value="IDURONATE 2-SULFATASE"/>
    <property type="match status" value="1"/>
</dbReference>
<dbReference type="GO" id="GO:0004065">
    <property type="term" value="F:arylsulfatase activity"/>
    <property type="evidence" value="ECO:0007669"/>
    <property type="project" value="UniProtKB-EC"/>
</dbReference>
<proteinExistence type="predicted"/>
<dbReference type="PANTHER" id="PTHR45953:SF1">
    <property type="entry name" value="IDURONATE 2-SULFATASE"/>
    <property type="match status" value="1"/>
</dbReference>
<feature type="domain" description="Sulfatase N-terminal" evidence="3">
    <location>
        <begin position="4"/>
        <end position="357"/>
    </location>
</feature>
<evidence type="ECO:0000256" key="2">
    <source>
        <dbReference type="ARBA" id="ARBA00022801"/>
    </source>
</evidence>
<dbReference type="Proteomes" id="UP000307943">
    <property type="component" value="Unassembled WGS sequence"/>
</dbReference>
<sequence>MKRPNIVLIMTDQHRFDALGCYGNTVIETPNLDSLAQEGTVFASAYSSTPSCVPARTSLLTGMDPWHTGILGTGKGQGKMGGNFKHTLPGELSKSGYCTLGVGKMNFNPQRALNGFHQTSLDESGRVESPGFVSDYAAWFERNKTGDYGPVDHGVDWNSWMSRPFHAPEFLHPVNWTINESIRLLEKRDPTAPFFLKTSFSRPHSPYDPVPYYFDLYREKSLPAPCIGEWAGMHDQPDEAHSPNAWRGKRKNEEVLRARAGYYGLVNQIDQQIGRLFSYLRHIGAWENTVIVFTSDHGDMLGDHHLWRKTYAYEGSAHIPLIVRLPKSMRQAKAIPGRIHNPVCLQDIMPTILDSAGLPVPAVVDGSSMLPLLRGETAAWREFVHGEHSWCYSEEQEMQYVTDGRWKYIWFPRLGTEQLFDLGIDRGECRDLSGDPRYTGELAAWRERLIQVLEPRNAGLTEGSRLVCQAGQPPLVSPHYKLRTEPANVQL</sequence>
<evidence type="ECO:0000256" key="1">
    <source>
        <dbReference type="ARBA" id="ARBA00022723"/>
    </source>
</evidence>
<dbReference type="NCBIfam" id="NF010322">
    <property type="entry name" value="PRK13759.1"/>
    <property type="match status" value="1"/>
</dbReference>
<dbReference type="Gene3D" id="3.40.720.10">
    <property type="entry name" value="Alkaline Phosphatase, subunit A"/>
    <property type="match status" value="1"/>
</dbReference>
<dbReference type="GO" id="GO:0005737">
    <property type="term" value="C:cytoplasm"/>
    <property type="evidence" value="ECO:0007669"/>
    <property type="project" value="TreeGrafter"/>
</dbReference>
<dbReference type="EMBL" id="VDCQ01000086">
    <property type="protein sequence ID" value="TNJ60161.1"/>
    <property type="molecule type" value="Genomic_DNA"/>
</dbReference>
<dbReference type="SUPFAM" id="SSF53649">
    <property type="entry name" value="Alkaline phosphatase-like"/>
    <property type="match status" value="1"/>
</dbReference>
<protein>
    <submittedName>
        <fullName evidence="4">Arylsulfatase</fullName>
        <ecNumber evidence="4">3.1.6.1</ecNumber>
    </submittedName>
</protein>
<dbReference type="Pfam" id="PF00884">
    <property type="entry name" value="Sulfatase"/>
    <property type="match status" value="1"/>
</dbReference>
<evidence type="ECO:0000313" key="4">
    <source>
        <dbReference type="EMBL" id="TNJ60161.1"/>
    </source>
</evidence>
<dbReference type="EC" id="3.1.6.1" evidence="4"/>
<dbReference type="OrthoDB" id="9762324at2"/>
<reference evidence="4 5" key="1">
    <citation type="submission" date="2019-05" db="EMBL/GenBank/DDBJ databases">
        <title>We sequenced the genome of Paenibacillus hemerocallicola KCTC 33185 for further insight into its adaptation and study the phylogeny of Paenibacillus.</title>
        <authorList>
            <person name="Narsing Rao M.P."/>
        </authorList>
    </citation>
    <scope>NUCLEOTIDE SEQUENCE [LARGE SCALE GENOMIC DNA]</scope>
    <source>
        <strain evidence="4 5">KCTC 33185</strain>
    </source>
</reference>
<name>A0A5C4SZ50_9BACL</name>
<dbReference type="InterPro" id="IPR000917">
    <property type="entry name" value="Sulfatase_N"/>
</dbReference>